<feature type="compositionally biased region" description="Basic and acidic residues" evidence="1">
    <location>
        <begin position="270"/>
        <end position="285"/>
    </location>
</feature>
<organism evidence="2 3">
    <name type="scientific">Alienimonas chondri</name>
    <dbReference type="NCBI Taxonomy" id="2681879"/>
    <lineage>
        <taxon>Bacteria</taxon>
        <taxon>Pseudomonadati</taxon>
        <taxon>Planctomycetota</taxon>
        <taxon>Planctomycetia</taxon>
        <taxon>Planctomycetales</taxon>
        <taxon>Planctomycetaceae</taxon>
        <taxon>Alienimonas</taxon>
    </lineage>
</organism>
<feature type="compositionally biased region" description="Low complexity" evidence="1">
    <location>
        <begin position="205"/>
        <end position="221"/>
    </location>
</feature>
<feature type="compositionally biased region" description="Low complexity" evidence="1">
    <location>
        <begin position="302"/>
        <end position="322"/>
    </location>
</feature>
<accession>A0ABX1VB73</accession>
<dbReference type="Proteomes" id="UP000609651">
    <property type="component" value="Unassembled WGS sequence"/>
</dbReference>
<feature type="region of interest" description="Disordered" evidence="1">
    <location>
        <begin position="141"/>
        <end position="322"/>
    </location>
</feature>
<dbReference type="EMBL" id="WTPX01000026">
    <property type="protein sequence ID" value="NNJ25132.1"/>
    <property type="molecule type" value="Genomic_DNA"/>
</dbReference>
<reference evidence="2 3" key="1">
    <citation type="journal article" date="2020" name="Syst. Appl. Microbiol.">
        <title>Alienimonas chondri sp. nov., a novel planctomycete isolated from the biofilm of the red alga Chondrus crispus.</title>
        <authorList>
            <person name="Vitorino I."/>
            <person name="Albuquerque L."/>
            <person name="Wiegand S."/>
            <person name="Kallscheuer N."/>
            <person name="da Costa M.S."/>
            <person name="Lobo-da-Cunha A."/>
            <person name="Jogler C."/>
            <person name="Lage O.M."/>
        </authorList>
    </citation>
    <scope>NUCLEOTIDE SEQUENCE [LARGE SCALE GENOMIC DNA]</scope>
    <source>
        <strain evidence="2 3">LzC2</strain>
    </source>
</reference>
<comment type="caution">
    <text evidence="2">The sequence shown here is derived from an EMBL/GenBank/DDBJ whole genome shotgun (WGS) entry which is preliminary data.</text>
</comment>
<feature type="compositionally biased region" description="Basic and acidic residues" evidence="1">
    <location>
        <begin position="194"/>
        <end position="204"/>
    </location>
</feature>
<feature type="compositionally biased region" description="Low complexity" evidence="1">
    <location>
        <begin position="141"/>
        <end position="193"/>
    </location>
</feature>
<feature type="region of interest" description="Disordered" evidence="1">
    <location>
        <begin position="1"/>
        <end position="24"/>
    </location>
</feature>
<protein>
    <submittedName>
        <fullName evidence="2">Uncharacterized protein</fullName>
    </submittedName>
</protein>
<feature type="region of interest" description="Disordered" evidence="1">
    <location>
        <begin position="64"/>
        <end position="91"/>
    </location>
</feature>
<sequence length="322" mass="33412">MKESLNRGPWTARGSARAVNEPAMGEPYRAGASVRPVSVPANGIGPADVGSEPVTARFSSSTFGRGAVAGKGMRMPRRGGRARRCVSGSVRRPRIQRVSANVAASRWESAGPSNAREAASESMVAVSGRVRRRAASRALAAARAMRSSPARAARAGSTLRNRSASASSAAASVVTSATTCRRASPLGSRSAALRRSESAADRRSSAAPRAVRSSSRSAHSPRNCRARRTVSDASVCGASARRSESVPNAPRPSRNPSQIGIRSDAASSKPGKESPRSAGCAREDPNVSPVSEPAVTCERPRSSSFASRSAVNRSNASRLRPG</sequence>
<evidence type="ECO:0000256" key="1">
    <source>
        <dbReference type="SAM" id="MobiDB-lite"/>
    </source>
</evidence>
<proteinExistence type="predicted"/>
<gene>
    <name evidence="2" type="ORF">LzC2_11950</name>
</gene>
<keyword evidence="3" id="KW-1185">Reference proteome</keyword>
<name>A0ABX1VB73_9PLAN</name>
<evidence type="ECO:0000313" key="3">
    <source>
        <dbReference type="Proteomes" id="UP000609651"/>
    </source>
</evidence>
<feature type="compositionally biased region" description="Basic residues" evidence="1">
    <location>
        <begin position="74"/>
        <end position="84"/>
    </location>
</feature>
<evidence type="ECO:0000313" key="2">
    <source>
        <dbReference type="EMBL" id="NNJ25132.1"/>
    </source>
</evidence>